<keyword evidence="7" id="KW-0732">Signal</keyword>
<dbReference type="PROSITE" id="PS51257">
    <property type="entry name" value="PROKAR_LIPOPROTEIN"/>
    <property type="match status" value="1"/>
</dbReference>
<evidence type="ECO:0000256" key="1">
    <source>
        <dbReference type="ARBA" id="ARBA00022448"/>
    </source>
</evidence>
<dbReference type="PRINTS" id="PR00605">
    <property type="entry name" value="CYTCHROMECIC"/>
</dbReference>
<comment type="caution">
    <text evidence="9">The sequence shown here is derived from an EMBL/GenBank/DDBJ whole genome shotgun (WGS) entry which is preliminary data.</text>
</comment>
<organism evidence="9 10">
    <name type="scientific">Neolewinella xylanilytica</name>
    <dbReference type="NCBI Taxonomy" id="1514080"/>
    <lineage>
        <taxon>Bacteria</taxon>
        <taxon>Pseudomonadati</taxon>
        <taxon>Bacteroidota</taxon>
        <taxon>Saprospiria</taxon>
        <taxon>Saprospirales</taxon>
        <taxon>Lewinellaceae</taxon>
        <taxon>Neolewinella</taxon>
    </lineage>
</organism>
<keyword evidence="4" id="KW-0249">Electron transport</keyword>
<dbReference type="InterPro" id="IPR009056">
    <property type="entry name" value="Cyt_c-like_dom"/>
</dbReference>
<evidence type="ECO:0000256" key="7">
    <source>
        <dbReference type="SAM" id="SignalP"/>
    </source>
</evidence>
<evidence type="ECO:0000256" key="2">
    <source>
        <dbReference type="ARBA" id="ARBA00022617"/>
    </source>
</evidence>
<proteinExistence type="predicted"/>
<keyword evidence="1" id="KW-0813">Transport</keyword>
<keyword evidence="5 6" id="KW-0408">Iron</keyword>
<evidence type="ECO:0000256" key="3">
    <source>
        <dbReference type="ARBA" id="ARBA00022723"/>
    </source>
</evidence>
<feature type="domain" description="Cytochrome c" evidence="8">
    <location>
        <begin position="39"/>
        <end position="111"/>
    </location>
</feature>
<gene>
    <name evidence="9" type="ORF">CLV84_2534</name>
</gene>
<feature type="chain" id="PRO_5015771984" evidence="7">
    <location>
        <begin position="22"/>
        <end position="120"/>
    </location>
</feature>
<keyword evidence="3 6" id="KW-0479">Metal-binding</keyword>
<keyword evidence="2 6" id="KW-0349">Heme</keyword>
<name>A0A2S6I3I2_9BACT</name>
<dbReference type="Pfam" id="PF13442">
    <property type="entry name" value="Cytochrome_CBB3"/>
    <property type="match status" value="1"/>
</dbReference>
<dbReference type="RefSeq" id="WP_104420121.1">
    <property type="nucleotide sequence ID" value="NZ_PTJC01000006.1"/>
</dbReference>
<dbReference type="EMBL" id="PTJC01000006">
    <property type="protein sequence ID" value="PPK85631.1"/>
    <property type="molecule type" value="Genomic_DNA"/>
</dbReference>
<dbReference type="OrthoDB" id="9794322at2"/>
<dbReference type="PROSITE" id="PS51007">
    <property type="entry name" value="CYTC"/>
    <property type="match status" value="1"/>
</dbReference>
<dbReference type="InterPro" id="IPR036909">
    <property type="entry name" value="Cyt_c-like_dom_sf"/>
</dbReference>
<sequence length="120" mass="12961">MKKLPIIAGLLYLLAATVVTACSAPRTRPAAEVVNMPTEALAEGRVLFDKYCNSCHPGGMAAVGPAIINKPLPKFAIRYQIRKGLGTMPAFGDILSDTEVRNVADYIGYLKKGRDGEVRR</sequence>
<dbReference type="GO" id="GO:0020037">
    <property type="term" value="F:heme binding"/>
    <property type="evidence" value="ECO:0007669"/>
    <property type="project" value="InterPro"/>
</dbReference>
<dbReference type="Gene3D" id="1.10.760.10">
    <property type="entry name" value="Cytochrome c-like domain"/>
    <property type="match status" value="1"/>
</dbReference>
<dbReference type="InterPro" id="IPR008168">
    <property type="entry name" value="Cyt_C_IC"/>
</dbReference>
<evidence type="ECO:0000256" key="5">
    <source>
        <dbReference type="ARBA" id="ARBA00023004"/>
    </source>
</evidence>
<evidence type="ECO:0000313" key="10">
    <source>
        <dbReference type="Proteomes" id="UP000237662"/>
    </source>
</evidence>
<dbReference type="GO" id="GO:0009055">
    <property type="term" value="F:electron transfer activity"/>
    <property type="evidence" value="ECO:0007669"/>
    <property type="project" value="InterPro"/>
</dbReference>
<feature type="signal peptide" evidence="7">
    <location>
        <begin position="1"/>
        <end position="21"/>
    </location>
</feature>
<evidence type="ECO:0000313" key="9">
    <source>
        <dbReference type="EMBL" id="PPK85631.1"/>
    </source>
</evidence>
<accession>A0A2S6I3I2</accession>
<protein>
    <submittedName>
        <fullName evidence="9">Cbb3-type cytochrome c oxidase subunit III</fullName>
    </submittedName>
</protein>
<dbReference type="GO" id="GO:0005506">
    <property type="term" value="F:iron ion binding"/>
    <property type="evidence" value="ECO:0007669"/>
    <property type="project" value="InterPro"/>
</dbReference>
<dbReference type="Proteomes" id="UP000237662">
    <property type="component" value="Unassembled WGS sequence"/>
</dbReference>
<keyword evidence="10" id="KW-1185">Reference proteome</keyword>
<reference evidence="9 10" key="1">
    <citation type="submission" date="2018-02" db="EMBL/GenBank/DDBJ databases">
        <title>Genomic Encyclopedia of Archaeal and Bacterial Type Strains, Phase II (KMG-II): from individual species to whole genera.</title>
        <authorList>
            <person name="Goeker M."/>
        </authorList>
    </citation>
    <scope>NUCLEOTIDE SEQUENCE [LARGE SCALE GENOMIC DNA]</scope>
    <source>
        <strain evidence="9 10">DSM 29526</strain>
    </source>
</reference>
<evidence type="ECO:0000256" key="4">
    <source>
        <dbReference type="ARBA" id="ARBA00022982"/>
    </source>
</evidence>
<evidence type="ECO:0000256" key="6">
    <source>
        <dbReference type="PROSITE-ProRule" id="PRU00433"/>
    </source>
</evidence>
<evidence type="ECO:0000259" key="8">
    <source>
        <dbReference type="PROSITE" id="PS51007"/>
    </source>
</evidence>
<dbReference type="AlphaFoldDB" id="A0A2S6I3I2"/>
<dbReference type="SUPFAM" id="SSF46626">
    <property type="entry name" value="Cytochrome c"/>
    <property type="match status" value="1"/>
</dbReference>